<feature type="transmembrane region" description="Helical" evidence="1">
    <location>
        <begin position="65"/>
        <end position="87"/>
    </location>
</feature>
<keyword evidence="1" id="KW-0472">Membrane</keyword>
<evidence type="ECO:0000256" key="1">
    <source>
        <dbReference type="SAM" id="Phobius"/>
    </source>
</evidence>
<name>A0AAJ5WNC8_9BACT</name>
<feature type="transmembrane region" description="Helical" evidence="1">
    <location>
        <begin position="192"/>
        <end position="212"/>
    </location>
</feature>
<organism evidence="2 3">
    <name type="scientific">Candidatus Pseudobacter hemicellulosilyticus</name>
    <dbReference type="NCBI Taxonomy" id="3121375"/>
    <lineage>
        <taxon>Bacteria</taxon>
        <taxon>Pseudomonadati</taxon>
        <taxon>Bacteroidota</taxon>
        <taxon>Chitinophagia</taxon>
        <taxon>Chitinophagales</taxon>
        <taxon>Chitinophagaceae</taxon>
        <taxon>Pseudobacter</taxon>
    </lineage>
</organism>
<accession>A0AAJ5WNC8</accession>
<feature type="transmembrane region" description="Helical" evidence="1">
    <location>
        <begin position="255"/>
        <end position="274"/>
    </location>
</feature>
<dbReference type="Proteomes" id="UP001220610">
    <property type="component" value="Chromosome"/>
</dbReference>
<feature type="transmembrane region" description="Helical" evidence="1">
    <location>
        <begin position="32"/>
        <end position="53"/>
    </location>
</feature>
<proteinExistence type="predicted"/>
<sequence>MTRFTGLIGFLVVLLTMPLGHALMIIMEKTLGHEHVYLAAFLLGFAGLLLLILGSRLKKENKSTFAGLFAGLFIWTGWIEFGFVYIANRYNVQPLIENGQVVTKPEYLIMPASAGFLVIIILHYLFSTKTGCVFFCWMQKRLRIPVPRNQPIKAQKNFAVITAIELIAILWTFYLVLLFSYDNTFFGDRHPVTYLIAFGSLLWSLFLIRNLFRIKHMGYAIRYAIPAVIIFWNFVEILGRWNILNEIWVKPYEYWLEMILTLVIFVVLFGVSLLEKRTNIPYTPKTTS</sequence>
<feature type="transmembrane region" description="Helical" evidence="1">
    <location>
        <begin position="219"/>
        <end position="235"/>
    </location>
</feature>
<feature type="transmembrane region" description="Helical" evidence="1">
    <location>
        <begin position="107"/>
        <end position="137"/>
    </location>
</feature>
<evidence type="ECO:0000313" key="2">
    <source>
        <dbReference type="EMBL" id="WEK33856.1"/>
    </source>
</evidence>
<dbReference type="EMBL" id="CP119311">
    <property type="protein sequence ID" value="WEK33856.1"/>
    <property type="molecule type" value="Genomic_DNA"/>
</dbReference>
<protein>
    <submittedName>
        <fullName evidence="2">Uncharacterized protein</fullName>
    </submittedName>
</protein>
<evidence type="ECO:0000313" key="3">
    <source>
        <dbReference type="Proteomes" id="UP001220610"/>
    </source>
</evidence>
<feature type="transmembrane region" description="Helical" evidence="1">
    <location>
        <begin position="158"/>
        <end position="180"/>
    </location>
</feature>
<dbReference type="AlphaFoldDB" id="A0AAJ5WNC8"/>
<reference evidence="2" key="1">
    <citation type="submission" date="2023-03" db="EMBL/GenBank/DDBJ databases">
        <title>Andean soil-derived lignocellulolytic bacterial consortium as a source of novel taxa and putative plastic-active enzymes.</title>
        <authorList>
            <person name="Diaz-Garcia L."/>
            <person name="Chuvochina M."/>
            <person name="Feuerriegel G."/>
            <person name="Bunk B."/>
            <person name="Sproer C."/>
            <person name="Streit W.R."/>
            <person name="Rodriguez L.M."/>
            <person name="Overmann J."/>
            <person name="Jimenez D.J."/>
        </authorList>
    </citation>
    <scope>NUCLEOTIDE SEQUENCE</scope>
    <source>
        <strain evidence="2">MAG 7</strain>
    </source>
</reference>
<keyword evidence="1" id="KW-0812">Transmembrane</keyword>
<gene>
    <name evidence="2" type="ORF">P0Y53_15310</name>
</gene>
<keyword evidence="1" id="KW-1133">Transmembrane helix</keyword>